<dbReference type="OMA" id="WHANIEW"/>
<dbReference type="Proteomes" id="UP000017836">
    <property type="component" value="Unassembled WGS sequence"/>
</dbReference>
<dbReference type="InterPro" id="IPR005162">
    <property type="entry name" value="Retrotrans_gag_dom"/>
</dbReference>
<evidence type="ECO:0000259" key="2">
    <source>
        <dbReference type="Pfam" id="PF03732"/>
    </source>
</evidence>
<evidence type="ECO:0000313" key="4">
    <source>
        <dbReference type="Proteomes" id="UP000017836"/>
    </source>
</evidence>
<protein>
    <recommendedName>
        <fullName evidence="2">Retrotransposon gag domain-containing protein</fullName>
    </recommendedName>
</protein>
<dbReference type="Pfam" id="PF03732">
    <property type="entry name" value="Retrotrans_gag"/>
    <property type="match status" value="1"/>
</dbReference>
<reference evidence="4" key="1">
    <citation type="journal article" date="2013" name="Science">
        <title>The Amborella genome and the evolution of flowering plants.</title>
        <authorList>
            <consortium name="Amborella Genome Project"/>
        </authorList>
    </citation>
    <scope>NUCLEOTIDE SEQUENCE [LARGE SCALE GENOMIC DNA]</scope>
</reference>
<accession>W1PB89</accession>
<gene>
    <name evidence="3" type="ORF">AMTR_s00007p00021120</name>
</gene>
<name>W1PB89_AMBTC</name>
<proteinExistence type="predicted"/>
<keyword evidence="4" id="KW-1185">Reference proteome</keyword>
<feature type="domain" description="Retrotransposon gag" evidence="2">
    <location>
        <begin position="10"/>
        <end position="90"/>
    </location>
</feature>
<evidence type="ECO:0000256" key="1">
    <source>
        <dbReference type="SAM" id="MobiDB-lite"/>
    </source>
</evidence>
<feature type="region of interest" description="Disordered" evidence="1">
    <location>
        <begin position="121"/>
        <end position="154"/>
    </location>
</feature>
<dbReference type="EMBL" id="KI394011">
    <property type="protein sequence ID" value="ERN05193.1"/>
    <property type="molecule type" value="Genomic_DNA"/>
</dbReference>
<evidence type="ECO:0000313" key="3">
    <source>
        <dbReference type="EMBL" id="ERN05193.1"/>
    </source>
</evidence>
<organism evidence="3 4">
    <name type="scientific">Amborella trichopoda</name>
    <dbReference type="NCBI Taxonomy" id="13333"/>
    <lineage>
        <taxon>Eukaryota</taxon>
        <taxon>Viridiplantae</taxon>
        <taxon>Streptophyta</taxon>
        <taxon>Embryophyta</taxon>
        <taxon>Tracheophyta</taxon>
        <taxon>Spermatophyta</taxon>
        <taxon>Magnoliopsida</taxon>
        <taxon>Amborellales</taxon>
        <taxon>Amborellaceae</taxon>
        <taxon>Amborella</taxon>
    </lineage>
</organism>
<dbReference type="HOGENOM" id="CLU_1706631_0_0_1"/>
<dbReference type="AlphaFoldDB" id="W1PB89"/>
<dbReference type="Gramene" id="ERN05193">
    <property type="protein sequence ID" value="ERN05193"/>
    <property type="gene ID" value="AMTR_s00007p00021120"/>
</dbReference>
<sequence>MGHWWPKKSLRWHANIEWGTCTIDMWDDFKREIERQFYLENVEYLARKKLKRLRHMGSIRDYVKEFSTLMLEIPDLAEKDLFFNFMDGLLPWDEQELQRHGVQDLASAMALAEQLVELRRNGPSRQRPYMNDYDNGGGDQEERSSTQEEGVVSP</sequence>